<evidence type="ECO:0000256" key="1">
    <source>
        <dbReference type="ARBA" id="ARBA00004123"/>
    </source>
</evidence>
<evidence type="ECO:0008006" key="14">
    <source>
        <dbReference type="Google" id="ProtNLM"/>
    </source>
</evidence>
<evidence type="ECO:0000256" key="8">
    <source>
        <dbReference type="ARBA" id="ARBA00023306"/>
    </source>
</evidence>
<comment type="subcellular location">
    <subcellularLocation>
        <location evidence="2">Chromosome</location>
        <location evidence="2">Centromere</location>
        <location evidence="2">Kinetochore</location>
    </subcellularLocation>
    <subcellularLocation>
        <location evidence="1">Nucleus</location>
    </subcellularLocation>
</comment>
<name>A0ABR4CXF4_9HELO</name>
<dbReference type="PANTHER" id="PTHR15459">
    <property type="entry name" value="POLYAMINE-MODULATED FACTOR 1"/>
    <property type="match status" value="1"/>
</dbReference>
<keyword evidence="3" id="KW-0158">Chromosome</keyword>
<feature type="region of interest" description="Disordered" evidence="11">
    <location>
        <begin position="1"/>
        <end position="22"/>
    </location>
</feature>
<keyword evidence="7" id="KW-0539">Nucleus</keyword>
<dbReference type="PANTHER" id="PTHR15459:SF3">
    <property type="entry name" value="POLYAMINE-MODULATED FACTOR 1"/>
    <property type="match status" value="1"/>
</dbReference>
<accession>A0ABR4CXF4</accession>
<evidence type="ECO:0000256" key="7">
    <source>
        <dbReference type="ARBA" id="ARBA00023242"/>
    </source>
</evidence>
<gene>
    <name evidence="12" type="ORF">VTL71DRAFT_7929</name>
</gene>
<keyword evidence="13" id="KW-1185">Reference proteome</keyword>
<comment type="caution">
    <text evidence="12">The sequence shown here is derived from an EMBL/GenBank/DDBJ whole genome shotgun (WGS) entry which is preliminary data.</text>
</comment>
<keyword evidence="8" id="KW-0131">Cell cycle</keyword>
<evidence type="ECO:0000256" key="2">
    <source>
        <dbReference type="ARBA" id="ARBA00004629"/>
    </source>
</evidence>
<feature type="compositionally biased region" description="Pro residues" evidence="11">
    <location>
        <begin position="1"/>
        <end position="18"/>
    </location>
</feature>
<keyword evidence="9" id="KW-0137">Centromere</keyword>
<evidence type="ECO:0000256" key="6">
    <source>
        <dbReference type="ARBA" id="ARBA00022838"/>
    </source>
</evidence>
<evidence type="ECO:0000256" key="4">
    <source>
        <dbReference type="ARBA" id="ARBA00022618"/>
    </source>
</evidence>
<reference evidence="12 13" key="1">
    <citation type="journal article" date="2024" name="Commun. Biol.">
        <title>Comparative genomic analysis of thermophilic fungi reveals convergent evolutionary adaptations and gene losses.</title>
        <authorList>
            <person name="Steindorff A.S."/>
            <person name="Aguilar-Pontes M.V."/>
            <person name="Robinson A.J."/>
            <person name="Andreopoulos B."/>
            <person name="LaButti K."/>
            <person name="Kuo A."/>
            <person name="Mondo S."/>
            <person name="Riley R."/>
            <person name="Otillar R."/>
            <person name="Haridas S."/>
            <person name="Lipzen A."/>
            <person name="Grimwood J."/>
            <person name="Schmutz J."/>
            <person name="Clum A."/>
            <person name="Reid I.D."/>
            <person name="Moisan M.C."/>
            <person name="Butler G."/>
            <person name="Nguyen T.T.M."/>
            <person name="Dewar K."/>
            <person name="Conant G."/>
            <person name="Drula E."/>
            <person name="Henrissat B."/>
            <person name="Hansel C."/>
            <person name="Singer S."/>
            <person name="Hutchinson M.I."/>
            <person name="de Vries R.P."/>
            <person name="Natvig D.O."/>
            <person name="Powell A.J."/>
            <person name="Tsang A."/>
            <person name="Grigoriev I.V."/>
        </authorList>
    </citation>
    <scope>NUCLEOTIDE SEQUENCE [LARGE SCALE GENOMIC DNA]</scope>
    <source>
        <strain evidence="12 13">CBS 494.80</strain>
    </source>
</reference>
<feature type="region of interest" description="Disordered" evidence="11">
    <location>
        <begin position="189"/>
        <end position="213"/>
    </location>
</feature>
<dbReference type="InterPro" id="IPR007128">
    <property type="entry name" value="PMF1/Nnf1"/>
</dbReference>
<keyword evidence="4" id="KW-0132">Cell division</keyword>
<keyword evidence="10" id="KW-0175">Coiled coil</keyword>
<dbReference type="EMBL" id="JAZHXI010000002">
    <property type="protein sequence ID" value="KAL2074151.1"/>
    <property type="molecule type" value="Genomic_DNA"/>
</dbReference>
<evidence type="ECO:0000256" key="9">
    <source>
        <dbReference type="ARBA" id="ARBA00023328"/>
    </source>
</evidence>
<evidence type="ECO:0000256" key="11">
    <source>
        <dbReference type="SAM" id="MobiDB-lite"/>
    </source>
</evidence>
<evidence type="ECO:0000313" key="12">
    <source>
        <dbReference type="EMBL" id="KAL2074151.1"/>
    </source>
</evidence>
<evidence type="ECO:0000256" key="10">
    <source>
        <dbReference type="SAM" id="Coils"/>
    </source>
</evidence>
<proteinExistence type="predicted"/>
<feature type="compositionally biased region" description="Basic and acidic residues" evidence="11">
    <location>
        <begin position="189"/>
        <end position="206"/>
    </location>
</feature>
<keyword evidence="6" id="KW-0995">Kinetochore</keyword>
<evidence type="ECO:0000256" key="5">
    <source>
        <dbReference type="ARBA" id="ARBA00022776"/>
    </source>
</evidence>
<evidence type="ECO:0000256" key="3">
    <source>
        <dbReference type="ARBA" id="ARBA00022454"/>
    </source>
</evidence>
<dbReference type="Pfam" id="PF03980">
    <property type="entry name" value="Nnf1"/>
    <property type="match status" value="1"/>
</dbReference>
<keyword evidence="5" id="KW-0498">Mitosis</keyword>
<sequence>MPPNDPPSPSPPPAPPTALTPGPRALAFSKLYSDALANTLKAISYTSFASCFPSIADQAPVALKGMHADMAGKLERFAKEEFETILMERNVVENLNKLEDLIGEARRRRARAGEGEEVVPPHTLPASALLRSHTTPLHQSQQSHLNAKLQTTESQNATLIEEIRRQRAEIEELLSLGEMLVKDLEGAGERLGEKGEDLAAKGREAEGILAEES</sequence>
<organism evidence="12 13">
    <name type="scientific">Oculimacula yallundae</name>
    <dbReference type="NCBI Taxonomy" id="86028"/>
    <lineage>
        <taxon>Eukaryota</taxon>
        <taxon>Fungi</taxon>
        <taxon>Dikarya</taxon>
        <taxon>Ascomycota</taxon>
        <taxon>Pezizomycotina</taxon>
        <taxon>Leotiomycetes</taxon>
        <taxon>Helotiales</taxon>
        <taxon>Ploettnerulaceae</taxon>
        <taxon>Oculimacula</taxon>
    </lineage>
</organism>
<feature type="coiled-coil region" evidence="10">
    <location>
        <begin position="149"/>
        <end position="176"/>
    </location>
</feature>
<protein>
    <recommendedName>
        <fullName evidence="14">MIND kinetochore complex component Nnf1</fullName>
    </recommendedName>
</protein>
<dbReference type="Proteomes" id="UP001595075">
    <property type="component" value="Unassembled WGS sequence"/>
</dbReference>
<evidence type="ECO:0000313" key="13">
    <source>
        <dbReference type="Proteomes" id="UP001595075"/>
    </source>
</evidence>